<evidence type="ECO:0000256" key="3">
    <source>
        <dbReference type="ARBA" id="ARBA00022692"/>
    </source>
</evidence>
<evidence type="ECO:0000256" key="1">
    <source>
        <dbReference type="ARBA" id="ARBA00004389"/>
    </source>
</evidence>
<gene>
    <name evidence="10" type="ORF">NQ317_003532</name>
</gene>
<protein>
    <recommendedName>
        <fullName evidence="12">Calnexin</fullName>
    </recommendedName>
</protein>
<evidence type="ECO:0000256" key="4">
    <source>
        <dbReference type="ARBA" id="ARBA00022824"/>
    </source>
</evidence>
<dbReference type="EMBL" id="JAPWTJ010000039">
    <property type="protein sequence ID" value="KAJ8984384.1"/>
    <property type="molecule type" value="Genomic_DNA"/>
</dbReference>
<feature type="chain" id="PRO_5044997303" description="Calnexin" evidence="8">
    <location>
        <begin position="22"/>
        <end position="526"/>
    </location>
</feature>
<evidence type="ECO:0000313" key="10">
    <source>
        <dbReference type="EMBL" id="KAJ8984384.1"/>
    </source>
</evidence>
<feature type="signal peptide" evidence="8">
    <location>
        <begin position="1"/>
        <end position="21"/>
    </location>
</feature>
<keyword evidence="6 8" id="KW-0472">Membrane</keyword>
<dbReference type="InterPro" id="IPR001580">
    <property type="entry name" value="Calret/calnex"/>
</dbReference>
<dbReference type="SUPFAM" id="SSF63887">
    <property type="entry name" value="P-domain of calnexin/calreticulin"/>
    <property type="match status" value="1"/>
</dbReference>
<feature type="region of interest" description="Disordered" evidence="9">
    <location>
        <begin position="214"/>
        <end position="266"/>
    </location>
</feature>
<comment type="caution">
    <text evidence="10">The sequence shown here is derived from an EMBL/GenBank/DDBJ whole genome shotgun (WGS) entry which is preliminary data.</text>
</comment>
<organism evidence="10 11">
    <name type="scientific">Molorchus minor</name>
    <dbReference type="NCBI Taxonomy" id="1323400"/>
    <lineage>
        <taxon>Eukaryota</taxon>
        <taxon>Metazoa</taxon>
        <taxon>Ecdysozoa</taxon>
        <taxon>Arthropoda</taxon>
        <taxon>Hexapoda</taxon>
        <taxon>Insecta</taxon>
        <taxon>Pterygota</taxon>
        <taxon>Neoptera</taxon>
        <taxon>Endopterygota</taxon>
        <taxon>Coleoptera</taxon>
        <taxon>Polyphaga</taxon>
        <taxon>Cucujiformia</taxon>
        <taxon>Chrysomeloidea</taxon>
        <taxon>Cerambycidae</taxon>
        <taxon>Lamiinae</taxon>
        <taxon>Monochamini</taxon>
        <taxon>Molorchus</taxon>
    </lineage>
</organism>
<feature type="transmembrane region" description="Helical" evidence="8">
    <location>
        <begin position="410"/>
        <end position="431"/>
    </location>
</feature>
<sequence length="526" mass="59356">MNVSIRGVLLLVSLVAIGALAEESDVRHLNLQRTVSESPKITDPKPVYFAEHFDDPALFERRWLKSQAKKDGVDGEIAKYDGVWSLESAQRDSLLGDTGLVLKSKAKHAAIAAPLLKPFVFNKKPLIAQYEVLLQDGQECGGAYIKLLSEGHKNPKNGTLEEKHCQKPKERLEETFSDKLPHLYTLILKPDNTFEISIDRKVVNSGSLLEDFVPPVNPAPEIDDPNDKKPEDWDESRRNGRHARGLARERTNPHTDPNAVKPQDWDTDMDGEWEPPLIENTACADAPGCGAWEPPLVNNPAFKGKWRPPMIDNPNYKGKWRPRKIQNPDYFEDKEPFRMTTVTAVGFELWSMSKDILFDNIIITDDLEVAERWAFETFDKKRQKIAQESNFEELRAFVQKLANVTNEYPFLWGVYIVVLAIPVVFLLYLCCRPSSSASQSQVNMIRKGGTCQAAAEKKKTDEATEDIQEEDEEEEKNEVEAEPGADEEDAEKNSEPDSEEDNEAVGDAPENKGSGEGARKRKVRKD</sequence>
<evidence type="ECO:0000256" key="5">
    <source>
        <dbReference type="ARBA" id="ARBA00022989"/>
    </source>
</evidence>
<dbReference type="SUPFAM" id="SSF49899">
    <property type="entry name" value="Concanavalin A-like lectins/glucanases"/>
    <property type="match status" value="1"/>
</dbReference>
<name>A0ABQ9K3E6_9CUCU</name>
<feature type="region of interest" description="Disordered" evidence="9">
    <location>
        <begin position="451"/>
        <end position="526"/>
    </location>
</feature>
<dbReference type="InterPro" id="IPR009033">
    <property type="entry name" value="Calreticulin/calnexin_P_dom_sf"/>
</dbReference>
<keyword evidence="3 8" id="KW-0812">Transmembrane</keyword>
<dbReference type="Pfam" id="PF00262">
    <property type="entry name" value="Calreticulin"/>
    <property type="match status" value="3"/>
</dbReference>
<evidence type="ECO:0000256" key="8">
    <source>
        <dbReference type="RuleBase" id="RU362126"/>
    </source>
</evidence>
<dbReference type="Gene3D" id="2.10.250.10">
    <property type="entry name" value="Calreticulin/calnexin, P domain"/>
    <property type="match status" value="1"/>
</dbReference>
<evidence type="ECO:0000256" key="9">
    <source>
        <dbReference type="SAM" id="MobiDB-lite"/>
    </source>
</evidence>
<dbReference type="PANTHER" id="PTHR11073:SF1">
    <property type="entry name" value="CALNEXIN 14D-RELATED"/>
    <property type="match status" value="1"/>
</dbReference>
<keyword evidence="5 8" id="KW-1133">Transmembrane helix</keyword>
<reference evidence="10" key="1">
    <citation type="journal article" date="2023" name="Insect Mol. Biol.">
        <title>Genome sequencing provides insights into the evolution of gene families encoding plant cell wall-degrading enzymes in longhorned beetles.</title>
        <authorList>
            <person name="Shin N.R."/>
            <person name="Okamura Y."/>
            <person name="Kirsch R."/>
            <person name="Pauchet Y."/>
        </authorList>
    </citation>
    <scope>NUCLEOTIDE SEQUENCE</scope>
    <source>
        <strain evidence="10">MMC_N1</strain>
    </source>
</reference>
<evidence type="ECO:0000313" key="11">
    <source>
        <dbReference type="Proteomes" id="UP001162164"/>
    </source>
</evidence>
<feature type="compositionally biased region" description="Acidic residues" evidence="9">
    <location>
        <begin position="463"/>
        <end position="504"/>
    </location>
</feature>
<evidence type="ECO:0000256" key="6">
    <source>
        <dbReference type="ARBA" id="ARBA00023136"/>
    </source>
</evidence>
<dbReference type="PANTHER" id="PTHR11073">
    <property type="entry name" value="CALRETICULIN AND CALNEXIN"/>
    <property type="match status" value="1"/>
</dbReference>
<keyword evidence="8" id="KW-0732">Signal</keyword>
<evidence type="ECO:0000256" key="7">
    <source>
        <dbReference type="ARBA" id="ARBA00023186"/>
    </source>
</evidence>
<keyword evidence="11" id="KW-1185">Reference proteome</keyword>
<comment type="subcellular location">
    <subcellularLocation>
        <location evidence="1">Endoplasmic reticulum membrane</location>
        <topology evidence="1">Single-pass membrane protein</topology>
    </subcellularLocation>
</comment>
<dbReference type="InterPro" id="IPR013320">
    <property type="entry name" value="ConA-like_dom_sf"/>
</dbReference>
<dbReference type="Gene3D" id="2.60.120.200">
    <property type="match status" value="2"/>
</dbReference>
<accession>A0ABQ9K3E6</accession>
<evidence type="ECO:0000256" key="2">
    <source>
        <dbReference type="ARBA" id="ARBA00010983"/>
    </source>
</evidence>
<keyword evidence="4 8" id="KW-0256">Endoplasmic reticulum</keyword>
<dbReference type="Proteomes" id="UP001162164">
    <property type="component" value="Unassembled WGS sequence"/>
</dbReference>
<feature type="compositionally biased region" description="Basic and acidic residues" evidence="9">
    <location>
        <begin position="225"/>
        <end position="238"/>
    </location>
</feature>
<evidence type="ECO:0008006" key="12">
    <source>
        <dbReference type="Google" id="ProtNLM"/>
    </source>
</evidence>
<proteinExistence type="inferred from homology"/>
<keyword evidence="7 8" id="KW-0143">Chaperone</keyword>
<comment type="similarity">
    <text evidence="2 8">Belongs to the calreticulin family.</text>
</comment>
<dbReference type="PRINTS" id="PR00626">
    <property type="entry name" value="CALRETICULIN"/>
</dbReference>